<accession>A0A848B747</accession>
<comment type="caution">
    <text evidence="1">The sequence shown here is derived from an EMBL/GenBank/DDBJ whole genome shotgun (WGS) entry which is preliminary data.</text>
</comment>
<proteinExistence type="predicted"/>
<dbReference type="AlphaFoldDB" id="A0A848B747"/>
<dbReference type="RefSeq" id="WP_170077995.1">
    <property type="nucleotide sequence ID" value="NZ_JABAFA010000056.1"/>
</dbReference>
<dbReference type="EMBL" id="JABAFA010000056">
    <property type="protein sequence ID" value="NMD99783.1"/>
    <property type="molecule type" value="Genomic_DNA"/>
</dbReference>
<sequence length="78" mass="8833">MRGITKPEAQQQNAPARFALRIAGRRETVQTREDEATNESVFLLLSDEPNDARAVRKEITWCNSSCPRCPSKSYPLLI</sequence>
<protein>
    <submittedName>
        <fullName evidence="1">Uncharacterized protein</fullName>
    </submittedName>
</protein>
<organism evidence="1 2">
    <name type="scientific">Selenomonas bovis</name>
    <dbReference type="NCBI Taxonomy" id="416586"/>
    <lineage>
        <taxon>Bacteria</taxon>
        <taxon>Bacillati</taxon>
        <taxon>Bacillota</taxon>
        <taxon>Negativicutes</taxon>
        <taxon>Selenomonadales</taxon>
        <taxon>Selenomonadaceae</taxon>
        <taxon>Selenomonas</taxon>
    </lineage>
</organism>
<name>A0A848B747_9FIRM</name>
<dbReference type="Proteomes" id="UP000543804">
    <property type="component" value="Unassembled WGS sequence"/>
</dbReference>
<reference evidence="1 2" key="1">
    <citation type="submission" date="2020-04" db="EMBL/GenBank/DDBJ databases">
        <authorList>
            <person name="Hitch T.C.A."/>
            <person name="Wylensek D."/>
            <person name="Clavel T."/>
        </authorList>
    </citation>
    <scope>NUCLEOTIDE SEQUENCE [LARGE SCALE GENOMIC DNA]</scope>
    <source>
        <strain evidence="1 2">PG-130-P53-12</strain>
    </source>
</reference>
<evidence type="ECO:0000313" key="1">
    <source>
        <dbReference type="EMBL" id="NMD99783.1"/>
    </source>
</evidence>
<evidence type="ECO:0000313" key="2">
    <source>
        <dbReference type="Proteomes" id="UP000543804"/>
    </source>
</evidence>
<keyword evidence="2" id="KW-1185">Reference proteome</keyword>
<gene>
    <name evidence="1" type="ORF">HF878_10010</name>
</gene>